<dbReference type="OrthoDB" id="9809485at2"/>
<dbReference type="PANTHER" id="PTHR32120">
    <property type="entry name" value="SMALL RIBOSOMAL SUBUNIT BIOGENESIS GTPASE RSGA"/>
    <property type="match status" value="1"/>
</dbReference>
<accession>H3NKF7</accession>
<dbReference type="InterPro" id="IPR030378">
    <property type="entry name" value="G_CP_dom"/>
</dbReference>
<evidence type="ECO:0000256" key="6">
    <source>
        <dbReference type="ARBA" id="ARBA00022801"/>
    </source>
</evidence>
<dbReference type="GO" id="GO:0019843">
    <property type="term" value="F:rRNA binding"/>
    <property type="evidence" value="ECO:0007669"/>
    <property type="project" value="UniProtKB-KW"/>
</dbReference>
<dbReference type="NCBIfam" id="TIGR00157">
    <property type="entry name" value="ribosome small subunit-dependent GTPase A"/>
    <property type="match status" value="1"/>
</dbReference>
<evidence type="ECO:0000313" key="12">
    <source>
        <dbReference type="EMBL" id="EHR36340.1"/>
    </source>
</evidence>
<dbReference type="GO" id="GO:0046872">
    <property type="term" value="F:metal ion binding"/>
    <property type="evidence" value="ECO:0007669"/>
    <property type="project" value="UniProtKB-KW"/>
</dbReference>
<dbReference type="PANTHER" id="PTHR32120:SF10">
    <property type="entry name" value="SMALL RIBOSOMAL SUBUNIT BIOGENESIS GTPASE RSGA"/>
    <property type="match status" value="1"/>
</dbReference>
<dbReference type="InterPro" id="IPR010914">
    <property type="entry name" value="RsgA_GTPase_dom"/>
</dbReference>
<dbReference type="RefSeq" id="WP_006309551.1">
    <property type="nucleotide sequence ID" value="NZ_JH601133.1"/>
</dbReference>
<dbReference type="STRING" id="883113.HMPREF9708_01346"/>
<dbReference type="EMBL" id="AGEG01000015">
    <property type="protein sequence ID" value="EHR36340.1"/>
    <property type="molecule type" value="Genomic_DNA"/>
</dbReference>
<evidence type="ECO:0000256" key="7">
    <source>
        <dbReference type="ARBA" id="ARBA00022833"/>
    </source>
</evidence>
<keyword evidence="3" id="KW-0479">Metal-binding</keyword>
<feature type="domain" description="EngC GTPase" evidence="10">
    <location>
        <begin position="103"/>
        <end position="250"/>
    </location>
</feature>
<dbReference type="PROSITE" id="PS50936">
    <property type="entry name" value="ENGC_GTPASE"/>
    <property type="match status" value="1"/>
</dbReference>
<dbReference type="GO" id="GO:0003924">
    <property type="term" value="F:GTPase activity"/>
    <property type="evidence" value="ECO:0007669"/>
    <property type="project" value="InterPro"/>
</dbReference>
<keyword evidence="5" id="KW-0547">Nucleotide-binding</keyword>
<dbReference type="Pfam" id="PF03193">
    <property type="entry name" value="RsgA_GTPase"/>
    <property type="match status" value="1"/>
</dbReference>
<dbReference type="Gene3D" id="3.40.50.300">
    <property type="entry name" value="P-loop containing nucleotide triphosphate hydrolases"/>
    <property type="match status" value="1"/>
</dbReference>
<name>H3NKF7_9LACT</name>
<organism evidence="12 13">
    <name type="scientific">Facklamia languida CCUG 37842</name>
    <dbReference type="NCBI Taxonomy" id="883113"/>
    <lineage>
        <taxon>Bacteria</taxon>
        <taxon>Bacillati</taxon>
        <taxon>Bacillota</taxon>
        <taxon>Bacilli</taxon>
        <taxon>Lactobacillales</taxon>
        <taxon>Aerococcaceae</taxon>
        <taxon>Facklamia</taxon>
    </lineage>
</organism>
<keyword evidence="2" id="KW-0690">Ribosome biogenesis</keyword>
<reference evidence="12 13" key="1">
    <citation type="submission" date="2012-01" db="EMBL/GenBank/DDBJ databases">
        <title>The Genome Sequence of Facklamia languida CCUG 37842.</title>
        <authorList>
            <consortium name="The Broad Institute Genome Sequencing Platform"/>
            <person name="Earl A."/>
            <person name="Ward D."/>
            <person name="Feldgarden M."/>
            <person name="Gevers D."/>
            <person name="Huys G."/>
            <person name="Young S.K."/>
            <person name="Zeng Q."/>
            <person name="Gargeya S."/>
            <person name="Fitzgerald M."/>
            <person name="Haas B."/>
            <person name="Abouelleil A."/>
            <person name="Alvarado L."/>
            <person name="Arachchi H.M."/>
            <person name="Berlin A."/>
            <person name="Chapman S.B."/>
            <person name="Gearin G."/>
            <person name="Goldberg J."/>
            <person name="Griggs A."/>
            <person name="Gujja S."/>
            <person name="Hansen M."/>
            <person name="Heiman D."/>
            <person name="Howarth C."/>
            <person name="Larimer J."/>
            <person name="Lui A."/>
            <person name="MacDonald P.J.P."/>
            <person name="McCowen C."/>
            <person name="Montmayeur A."/>
            <person name="Murphy C."/>
            <person name="Neiman D."/>
            <person name="Pearson M."/>
            <person name="Priest M."/>
            <person name="Roberts A."/>
            <person name="Saif S."/>
            <person name="Shea T."/>
            <person name="Sisk P."/>
            <person name="Stolte C."/>
            <person name="Sykes S."/>
            <person name="Wortman J."/>
            <person name="Nusbaum C."/>
            <person name="Birren B."/>
        </authorList>
    </citation>
    <scope>NUCLEOTIDE SEQUENCE [LARGE SCALE GENOMIC DNA]</scope>
    <source>
        <strain evidence="12 13">CCUG 37842</strain>
    </source>
</reference>
<comment type="caution">
    <text evidence="12">The sequence shown here is derived from an EMBL/GenBank/DDBJ whole genome shotgun (WGS) entry which is preliminary data.</text>
</comment>
<dbReference type="PATRIC" id="fig|883113.3.peg.1342"/>
<dbReference type="SUPFAM" id="SSF52540">
    <property type="entry name" value="P-loop containing nucleoside triphosphate hydrolases"/>
    <property type="match status" value="1"/>
</dbReference>
<keyword evidence="4" id="KW-0699">rRNA-binding</keyword>
<dbReference type="GO" id="GO:0005525">
    <property type="term" value="F:GTP binding"/>
    <property type="evidence" value="ECO:0007669"/>
    <property type="project" value="UniProtKB-KW"/>
</dbReference>
<sequence>MCKDYGILQYVTRHNISHIDKVYRITNKNYQSITLHNRFDESIEILLNFDDADCYVGDFVEVDQIDHRYQIVQVLKRESVISKAASTAQKSLSFNDEEQIIAANVDQIFILIAADQRFTLSKFERYLLTFSNMVKDLKVIISKSDYAENADTIERTIAEIYPHIKIYRSSIFDKEGILAIQNLFTPNQTSVLLGSSGAGKSTLINYLLDDSIMETQAVREDGKGKHTTTASRLVFLNRTQSYVIDTPGFKTISTHRDIDEQILFDKITEYAKLCKFSDCTHNEEPGCAIQRAIEIGELSRPMYERYLIRKDERMRFERFQESKKRKRQKNKRRHKMKIITNYGIFEDE</sequence>
<dbReference type="InterPro" id="IPR004881">
    <property type="entry name" value="Ribosome_biogen_GTPase_RsgA"/>
</dbReference>
<evidence type="ECO:0000256" key="1">
    <source>
        <dbReference type="ARBA" id="ARBA00022490"/>
    </source>
</evidence>
<protein>
    <submittedName>
        <fullName evidence="12">Ribosome small subunit-dependent GTPase A</fullName>
    </submittedName>
</protein>
<proteinExistence type="predicted"/>
<evidence type="ECO:0000256" key="4">
    <source>
        <dbReference type="ARBA" id="ARBA00022730"/>
    </source>
</evidence>
<keyword evidence="1" id="KW-0963">Cytoplasm</keyword>
<dbReference type="GO" id="GO:0042254">
    <property type="term" value="P:ribosome biogenesis"/>
    <property type="evidence" value="ECO:0007669"/>
    <property type="project" value="UniProtKB-KW"/>
</dbReference>
<evidence type="ECO:0000259" key="10">
    <source>
        <dbReference type="PROSITE" id="PS50936"/>
    </source>
</evidence>
<dbReference type="eggNOG" id="COG1162">
    <property type="taxonomic scope" value="Bacteria"/>
</dbReference>
<gene>
    <name evidence="12" type="ORF">HMPREF9708_01346</name>
</gene>
<evidence type="ECO:0000256" key="9">
    <source>
        <dbReference type="ARBA" id="ARBA00023134"/>
    </source>
</evidence>
<evidence type="ECO:0000313" key="13">
    <source>
        <dbReference type="Proteomes" id="UP000006190"/>
    </source>
</evidence>
<keyword evidence="6" id="KW-0378">Hydrolase</keyword>
<evidence type="ECO:0000256" key="8">
    <source>
        <dbReference type="ARBA" id="ARBA00022884"/>
    </source>
</evidence>
<dbReference type="InterPro" id="IPR027417">
    <property type="entry name" value="P-loop_NTPase"/>
</dbReference>
<keyword evidence="8" id="KW-0694">RNA-binding</keyword>
<evidence type="ECO:0000259" key="11">
    <source>
        <dbReference type="PROSITE" id="PS51721"/>
    </source>
</evidence>
<evidence type="ECO:0000256" key="2">
    <source>
        <dbReference type="ARBA" id="ARBA00022517"/>
    </source>
</evidence>
<dbReference type="CDD" id="cd01854">
    <property type="entry name" value="YjeQ_EngC"/>
    <property type="match status" value="1"/>
</dbReference>
<dbReference type="AlphaFoldDB" id="H3NKF7"/>
<keyword evidence="9" id="KW-0342">GTP-binding</keyword>
<evidence type="ECO:0000256" key="5">
    <source>
        <dbReference type="ARBA" id="ARBA00022741"/>
    </source>
</evidence>
<keyword evidence="13" id="KW-1185">Reference proteome</keyword>
<evidence type="ECO:0000256" key="3">
    <source>
        <dbReference type="ARBA" id="ARBA00022723"/>
    </source>
</evidence>
<dbReference type="Proteomes" id="UP000006190">
    <property type="component" value="Unassembled WGS sequence"/>
</dbReference>
<dbReference type="PROSITE" id="PS51721">
    <property type="entry name" value="G_CP"/>
    <property type="match status" value="1"/>
</dbReference>
<feature type="domain" description="CP-type G" evidence="11">
    <location>
        <begin position="94"/>
        <end position="252"/>
    </location>
</feature>
<keyword evidence="7" id="KW-0862">Zinc</keyword>
<dbReference type="HOGENOM" id="CLU_033617_0_1_9"/>
<dbReference type="Gene3D" id="1.10.40.50">
    <property type="entry name" value="Probable gtpase engc, domain 3"/>
    <property type="match status" value="1"/>
</dbReference>